<dbReference type="PANTHER" id="PTHR37984">
    <property type="entry name" value="PROTEIN CBG26694"/>
    <property type="match status" value="1"/>
</dbReference>
<dbReference type="EMBL" id="GBHO01023265">
    <property type="protein sequence ID" value="JAG20339.1"/>
    <property type="molecule type" value="Transcribed_RNA"/>
</dbReference>
<dbReference type="InterPro" id="IPR036397">
    <property type="entry name" value="RNaseH_sf"/>
</dbReference>
<gene>
    <name evidence="2" type="ORF">CM83_8817</name>
</gene>
<dbReference type="PANTHER" id="PTHR37984:SF5">
    <property type="entry name" value="PROTEIN NYNRIN-LIKE"/>
    <property type="match status" value="1"/>
</dbReference>
<dbReference type="AlphaFoldDB" id="A0A0A9XK32"/>
<organism evidence="2">
    <name type="scientific">Lygus hesperus</name>
    <name type="common">Western plant bug</name>
    <dbReference type="NCBI Taxonomy" id="30085"/>
    <lineage>
        <taxon>Eukaryota</taxon>
        <taxon>Metazoa</taxon>
        <taxon>Ecdysozoa</taxon>
        <taxon>Arthropoda</taxon>
        <taxon>Hexapoda</taxon>
        <taxon>Insecta</taxon>
        <taxon>Pterygota</taxon>
        <taxon>Neoptera</taxon>
        <taxon>Paraneoptera</taxon>
        <taxon>Hemiptera</taxon>
        <taxon>Heteroptera</taxon>
        <taxon>Panheteroptera</taxon>
        <taxon>Cimicomorpha</taxon>
        <taxon>Miridae</taxon>
        <taxon>Mirini</taxon>
        <taxon>Lygus</taxon>
    </lineage>
</organism>
<dbReference type="InterPro" id="IPR056924">
    <property type="entry name" value="SH3_Tf2-1"/>
</dbReference>
<feature type="non-terminal residue" evidence="2">
    <location>
        <position position="1"/>
    </location>
</feature>
<proteinExistence type="predicted"/>
<protein>
    <recommendedName>
        <fullName evidence="1">Tf2-1-like SH3-like domain-containing protein</fullName>
    </recommendedName>
</protein>
<accession>A0A0A9XK32</accession>
<dbReference type="Pfam" id="PF24626">
    <property type="entry name" value="SH3_Tf2-1"/>
    <property type="match status" value="1"/>
</dbReference>
<reference evidence="2" key="1">
    <citation type="journal article" date="2014" name="PLoS ONE">
        <title>Transcriptome-Based Identification of ABC Transporters in the Western Tarnished Plant Bug Lygus hesperus.</title>
        <authorList>
            <person name="Hull J.J."/>
            <person name="Chaney K."/>
            <person name="Geib S.M."/>
            <person name="Fabrick J.A."/>
            <person name="Brent C.S."/>
            <person name="Walsh D."/>
            <person name="Lavine L.C."/>
        </authorList>
    </citation>
    <scope>NUCLEOTIDE SEQUENCE</scope>
</reference>
<name>A0A0A9XK32_LYGHE</name>
<dbReference type="GO" id="GO:0003676">
    <property type="term" value="F:nucleic acid binding"/>
    <property type="evidence" value="ECO:0007669"/>
    <property type="project" value="InterPro"/>
</dbReference>
<dbReference type="InterPro" id="IPR050951">
    <property type="entry name" value="Retrovirus_Pol_polyprotein"/>
</dbReference>
<evidence type="ECO:0000313" key="2">
    <source>
        <dbReference type="EMBL" id="JAG20339.1"/>
    </source>
</evidence>
<sequence>YYPNPNLAERQIQNLKSALRAKCHDDHSKWAADLHIKQMSLNSALNESTKYSPTELFLGRALNTPLNLVWDLTADQAELQSTWKTAIDNIAIAHQRHAKFYDRKHVPTSFSVSDQVLLKTYVISDKQKSITKKLSPKYWGPFIVKKKLTEVTYLLEHCEDSNNKRTAHVSQMKIVRTRR</sequence>
<reference evidence="2" key="2">
    <citation type="submission" date="2014-07" db="EMBL/GenBank/DDBJ databases">
        <authorList>
            <person name="Hull J."/>
        </authorList>
    </citation>
    <scope>NUCLEOTIDE SEQUENCE</scope>
</reference>
<dbReference type="Gene3D" id="3.30.420.10">
    <property type="entry name" value="Ribonuclease H-like superfamily/Ribonuclease H"/>
    <property type="match status" value="1"/>
</dbReference>
<feature type="domain" description="Tf2-1-like SH3-like" evidence="1">
    <location>
        <begin position="114"/>
        <end position="173"/>
    </location>
</feature>
<evidence type="ECO:0000259" key="1">
    <source>
        <dbReference type="Pfam" id="PF24626"/>
    </source>
</evidence>